<dbReference type="STRING" id="6313.A0A0K0DHX3"/>
<accession>A0A0K0DHX3</accession>
<dbReference type="WBParaSite" id="ACAC_0001083501-mRNA-1">
    <property type="protein sequence ID" value="ACAC_0001083501-mRNA-1"/>
    <property type="gene ID" value="ACAC_0001083501"/>
</dbReference>
<feature type="region of interest" description="Disordered" evidence="1">
    <location>
        <begin position="286"/>
        <end position="305"/>
    </location>
</feature>
<dbReference type="Proteomes" id="UP000035642">
    <property type="component" value="Unassembled WGS sequence"/>
</dbReference>
<evidence type="ECO:0000256" key="1">
    <source>
        <dbReference type="SAM" id="MobiDB-lite"/>
    </source>
</evidence>
<evidence type="ECO:0000313" key="3">
    <source>
        <dbReference type="WBParaSite" id="ACAC_0001083501-mRNA-1"/>
    </source>
</evidence>
<name>A0A0K0DHX3_ANGCA</name>
<organism evidence="2 3">
    <name type="scientific">Angiostrongylus cantonensis</name>
    <name type="common">Rat lungworm</name>
    <dbReference type="NCBI Taxonomy" id="6313"/>
    <lineage>
        <taxon>Eukaryota</taxon>
        <taxon>Metazoa</taxon>
        <taxon>Ecdysozoa</taxon>
        <taxon>Nematoda</taxon>
        <taxon>Chromadorea</taxon>
        <taxon>Rhabditida</taxon>
        <taxon>Rhabditina</taxon>
        <taxon>Rhabditomorpha</taxon>
        <taxon>Strongyloidea</taxon>
        <taxon>Metastrongylidae</taxon>
        <taxon>Angiostrongylus</taxon>
    </lineage>
</organism>
<reference evidence="3" key="2">
    <citation type="submission" date="2017-02" db="UniProtKB">
        <authorList>
            <consortium name="WormBaseParasite"/>
        </authorList>
    </citation>
    <scope>IDENTIFICATION</scope>
</reference>
<evidence type="ECO:0000313" key="2">
    <source>
        <dbReference type="Proteomes" id="UP000035642"/>
    </source>
</evidence>
<feature type="compositionally biased region" description="Basic and acidic residues" evidence="1">
    <location>
        <begin position="286"/>
        <end position="301"/>
    </location>
</feature>
<sequence length="406" mass="45623">LGETLSSASDWLHEEKAKARELIRKIARAGAVRKTPHHGKPFASIRNTAENYRNSIFSIGIHVSVGLRHAFSRNDVETKSGDSDVSSTRGAIHVKEEVFSISRPTTTSTASDAVSEADRRVTKDRPVKSGRLRQRQLLSTVAEVQKGMNKRVAAGLSQTRLRRAVRQHGVTTPCKREYKEAVQRVVIEQDLMRNSANRGLVPTPTRLDHGVPNVPVAALSHPRTPHPNPKIALRREKEELAAQLREEQCRERAERVRKEREEKALRVQRRRQQREIEERLKAEARKQKEIRDERRREELRQQKSPARCKATSEFVSPARAAGVNANAKVHVGSKVLFPCTPGRSSAKLAKMLFSPGGGPRREPTMITPSREAKRKQCLEKKMCTSSEDSIGSACVSFSIFRLVAFP</sequence>
<dbReference type="AlphaFoldDB" id="A0A0K0DHX3"/>
<keyword evidence="2" id="KW-1185">Reference proteome</keyword>
<proteinExistence type="predicted"/>
<reference evidence="2" key="1">
    <citation type="submission" date="2012-09" db="EMBL/GenBank/DDBJ databases">
        <authorList>
            <person name="Martin A.A."/>
        </authorList>
    </citation>
    <scope>NUCLEOTIDE SEQUENCE</scope>
</reference>
<protein>
    <submittedName>
        <fullName evidence="3">TPX2 domain-containing protein</fullName>
    </submittedName>
</protein>